<feature type="region of interest" description="Disordered" evidence="2">
    <location>
        <begin position="492"/>
        <end position="528"/>
    </location>
</feature>
<evidence type="ECO:0000256" key="3">
    <source>
        <dbReference type="SAM" id="Phobius"/>
    </source>
</evidence>
<sequence>MEEAIKHIETLSESSEPKSVDETILPENTQTTFTSQQPIETTETTTPLPENPPVLDLFEEALQKNDNYQSGFWNGYFGLSKDTLETYLSEKGRYDKIFDQLLYQETLLQENLQKITLHKQKYQDIFSELTQINYQLDYQINLRQRRGEGLAETEKQIQSYKTERENLRNNNSFLGGILFLLAAIVFIAGDLIISHEIVAYALNIKNNIEAWSFAVGLAMVSVLLKPAYDRLIEYPYLEDKTLRSKRVYLIFKILVVLFTIVTLCILGYFRYEAYRADQLKNSLNSTILTLQEEETSQNLALIEELSRKTEKLSQDLVQSPSGMWAFVLSGVMFAIAGAICLGIAFPILVAYIRIWFQIPIKLRKLQKIRESQLSSVEDLEHTISEQTAIAEAKKSQLEALGNLEELQKQRQEIADTILKLKKDLHTCKVELQIYELNLGYEKGQHAFKLEEIKKQEQTYNSEKLTKELSNLEENLNGNGKAAIQEILAKEAKNEETEKQEEMINEGITETPQPNRTISSKVLSKIRKK</sequence>
<evidence type="ECO:0000256" key="1">
    <source>
        <dbReference type="SAM" id="Coils"/>
    </source>
</evidence>
<protein>
    <submittedName>
        <fullName evidence="4">Uncharacterized protein</fullName>
    </submittedName>
</protein>
<accession>A0A2N3IAX1</accession>
<feature type="compositionally biased region" description="Polar residues" evidence="2">
    <location>
        <begin position="507"/>
        <end position="521"/>
    </location>
</feature>
<dbReference type="AlphaFoldDB" id="A0A2N3IAX1"/>
<feature type="compositionally biased region" description="Basic and acidic residues" evidence="2">
    <location>
        <begin position="1"/>
        <end position="21"/>
    </location>
</feature>
<gene>
    <name evidence="4" type="ORF">Rain11_2087</name>
</gene>
<dbReference type="RefSeq" id="WP_101359353.1">
    <property type="nucleotide sequence ID" value="NZ_NKXO01000035.1"/>
</dbReference>
<feature type="transmembrane region" description="Helical" evidence="3">
    <location>
        <begin position="173"/>
        <end position="198"/>
    </location>
</feature>
<dbReference type="EMBL" id="NKXO01000035">
    <property type="protein sequence ID" value="PKQ67408.1"/>
    <property type="molecule type" value="Genomic_DNA"/>
</dbReference>
<dbReference type="OrthoDB" id="936599at2"/>
<keyword evidence="3" id="KW-1133">Transmembrane helix</keyword>
<feature type="transmembrane region" description="Helical" evidence="3">
    <location>
        <begin position="323"/>
        <end position="356"/>
    </location>
</feature>
<name>A0A2N3IAX1_9BACT</name>
<feature type="region of interest" description="Disordered" evidence="2">
    <location>
        <begin position="1"/>
        <end position="52"/>
    </location>
</feature>
<keyword evidence="5" id="KW-1185">Reference proteome</keyword>
<keyword evidence="3" id="KW-0812">Transmembrane</keyword>
<proteinExistence type="predicted"/>
<feature type="coiled-coil region" evidence="1">
    <location>
        <begin position="389"/>
        <end position="423"/>
    </location>
</feature>
<dbReference type="Proteomes" id="UP000233387">
    <property type="component" value="Unassembled WGS sequence"/>
</dbReference>
<feature type="compositionally biased region" description="Low complexity" evidence="2">
    <location>
        <begin position="38"/>
        <end position="48"/>
    </location>
</feature>
<evidence type="ECO:0000313" key="4">
    <source>
        <dbReference type="EMBL" id="PKQ67408.1"/>
    </source>
</evidence>
<feature type="compositionally biased region" description="Polar residues" evidence="2">
    <location>
        <begin position="26"/>
        <end position="37"/>
    </location>
</feature>
<feature type="compositionally biased region" description="Basic and acidic residues" evidence="2">
    <location>
        <begin position="492"/>
        <end position="501"/>
    </location>
</feature>
<organism evidence="4 5">
    <name type="scientific">Raineya orbicola</name>
    <dbReference type="NCBI Taxonomy" id="2016530"/>
    <lineage>
        <taxon>Bacteria</taxon>
        <taxon>Pseudomonadati</taxon>
        <taxon>Bacteroidota</taxon>
        <taxon>Cytophagia</taxon>
        <taxon>Cytophagales</taxon>
        <taxon>Raineyaceae</taxon>
        <taxon>Raineya</taxon>
    </lineage>
</organism>
<feature type="transmembrane region" description="Helical" evidence="3">
    <location>
        <begin position="210"/>
        <end position="228"/>
    </location>
</feature>
<keyword evidence="3" id="KW-0472">Membrane</keyword>
<reference evidence="4 5" key="1">
    <citation type="submission" date="2017-06" db="EMBL/GenBank/DDBJ databases">
        <title>Raineya orbicola gen. nov., sp. nov. a slightly thermophilic bacterium of the phylum Bacteroidetes and the description of Raineyaceae fam. nov.</title>
        <authorList>
            <person name="Albuquerque L."/>
            <person name="Polonia A.R.M."/>
            <person name="Barroso C."/>
            <person name="Froufe H.J.C."/>
            <person name="Lage O."/>
            <person name="Lobo-Da-Cunha A."/>
            <person name="Egas C."/>
            <person name="Da Costa M.S."/>
        </authorList>
    </citation>
    <scope>NUCLEOTIDE SEQUENCE [LARGE SCALE GENOMIC DNA]</scope>
    <source>
        <strain evidence="4 5">SPSPC-11</strain>
    </source>
</reference>
<evidence type="ECO:0000313" key="5">
    <source>
        <dbReference type="Proteomes" id="UP000233387"/>
    </source>
</evidence>
<evidence type="ECO:0000256" key="2">
    <source>
        <dbReference type="SAM" id="MobiDB-lite"/>
    </source>
</evidence>
<keyword evidence="1" id="KW-0175">Coiled coil</keyword>
<feature type="transmembrane region" description="Helical" evidence="3">
    <location>
        <begin position="249"/>
        <end position="269"/>
    </location>
</feature>
<comment type="caution">
    <text evidence="4">The sequence shown here is derived from an EMBL/GenBank/DDBJ whole genome shotgun (WGS) entry which is preliminary data.</text>
</comment>